<dbReference type="GO" id="GO:0005886">
    <property type="term" value="C:plasma membrane"/>
    <property type="evidence" value="ECO:0007669"/>
    <property type="project" value="UniProtKB-SubCell"/>
</dbReference>
<feature type="transmembrane region" description="Helical" evidence="7">
    <location>
        <begin position="347"/>
        <end position="367"/>
    </location>
</feature>
<dbReference type="GO" id="GO:0022857">
    <property type="term" value="F:transmembrane transporter activity"/>
    <property type="evidence" value="ECO:0007669"/>
    <property type="project" value="InterPro"/>
</dbReference>
<feature type="transmembrane region" description="Helical" evidence="7">
    <location>
        <begin position="218"/>
        <end position="239"/>
    </location>
</feature>
<dbReference type="STRING" id="118967.SAMN02745191_1740"/>
<feature type="transmembrane region" description="Helical" evidence="7">
    <location>
        <begin position="12"/>
        <end position="32"/>
    </location>
</feature>
<evidence type="ECO:0000256" key="6">
    <source>
        <dbReference type="ARBA" id="ARBA00023136"/>
    </source>
</evidence>
<evidence type="ECO:0000256" key="4">
    <source>
        <dbReference type="ARBA" id="ARBA00022692"/>
    </source>
</evidence>
<dbReference type="Pfam" id="PF07690">
    <property type="entry name" value="MFS_1"/>
    <property type="match status" value="1"/>
</dbReference>
<dbReference type="RefSeq" id="WP_200804792.1">
    <property type="nucleotide sequence ID" value="NZ_FUWY01000005.1"/>
</dbReference>
<dbReference type="InterPro" id="IPR050171">
    <property type="entry name" value="MFS_Transporters"/>
</dbReference>
<keyword evidence="5 7" id="KW-1133">Transmembrane helix</keyword>
<proteinExistence type="predicted"/>
<feature type="transmembrane region" description="Helical" evidence="7">
    <location>
        <begin position="286"/>
        <end position="303"/>
    </location>
</feature>
<evidence type="ECO:0000256" key="1">
    <source>
        <dbReference type="ARBA" id="ARBA00004651"/>
    </source>
</evidence>
<dbReference type="InterPro" id="IPR011701">
    <property type="entry name" value="MFS"/>
</dbReference>
<dbReference type="Proteomes" id="UP000243297">
    <property type="component" value="Unassembled WGS sequence"/>
</dbReference>
<keyword evidence="6 7" id="KW-0472">Membrane</keyword>
<feature type="transmembrane region" description="Helical" evidence="7">
    <location>
        <begin position="373"/>
        <end position="392"/>
    </location>
</feature>
<dbReference type="PANTHER" id="PTHR23517">
    <property type="entry name" value="RESISTANCE PROTEIN MDTM, PUTATIVE-RELATED-RELATED"/>
    <property type="match status" value="1"/>
</dbReference>
<keyword evidence="3" id="KW-1003">Cell membrane</keyword>
<evidence type="ECO:0000313" key="9">
    <source>
        <dbReference type="EMBL" id="SJZ83018.1"/>
    </source>
</evidence>
<keyword evidence="2" id="KW-0813">Transport</keyword>
<protein>
    <submittedName>
        <fullName evidence="9">Major Facilitator Superfamily protein</fullName>
    </submittedName>
</protein>
<dbReference type="Gene3D" id="1.20.1250.20">
    <property type="entry name" value="MFS general substrate transporter like domains"/>
    <property type="match status" value="1"/>
</dbReference>
<accession>A0A1T4NW69</accession>
<evidence type="ECO:0000256" key="3">
    <source>
        <dbReference type="ARBA" id="ARBA00022475"/>
    </source>
</evidence>
<dbReference type="PROSITE" id="PS50850">
    <property type="entry name" value="MFS"/>
    <property type="match status" value="1"/>
</dbReference>
<feature type="transmembrane region" description="Helical" evidence="7">
    <location>
        <begin position="77"/>
        <end position="95"/>
    </location>
</feature>
<feature type="domain" description="Major facilitator superfamily (MFS) profile" evidence="8">
    <location>
        <begin position="11"/>
        <end position="395"/>
    </location>
</feature>
<feature type="transmembrane region" description="Helical" evidence="7">
    <location>
        <begin position="101"/>
        <end position="119"/>
    </location>
</feature>
<dbReference type="InterPro" id="IPR020846">
    <property type="entry name" value="MFS_dom"/>
</dbReference>
<evidence type="ECO:0000256" key="2">
    <source>
        <dbReference type="ARBA" id="ARBA00022448"/>
    </source>
</evidence>
<evidence type="ECO:0000259" key="8">
    <source>
        <dbReference type="PROSITE" id="PS50850"/>
    </source>
</evidence>
<feature type="transmembrane region" description="Helical" evidence="7">
    <location>
        <begin position="251"/>
        <end position="274"/>
    </location>
</feature>
<feature type="transmembrane region" description="Helical" evidence="7">
    <location>
        <begin position="164"/>
        <end position="184"/>
    </location>
</feature>
<evidence type="ECO:0000256" key="7">
    <source>
        <dbReference type="SAM" id="Phobius"/>
    </source>
</evidence>
<feature type="transmembrane region" description="Helical" evidence="7">
    <location>
        <begin position="44"/>
        <end position="65"/>
    </location>
</feature>
<organism evidence="9 10">
    <name type="scientific">Anaerorhabdus furcosa</name>
    <dbReference type="NCBI Taxonomy" id="118967"/>
    <lineage>
        <taxon>Bacteria</taxon>
        <taxon>Bacillati</taxon>
        <taxon>Bacillota</taxon>
        <taxon>Erysipelotrichia</taxon>
        <taxon>Erysipelotrichales</taxon>
        <taxon>Erysipelotrichaceae</taxon>
        <taxon>Anaerorhabdus</taxon>
    </lineage>
</organism>
<evidence type="ECO:0000313" key="10">
    <source>
        <dbReference type="Proteomes" id="UP000243297"/>
    </source>
</evidence>
<dbReference type="AlphaFoldDB" id="A0A1T4NW69"/>
<feature type="transmembrane region" description="Helical" evidence="7">
    <location>
        <begin position="140"/>
        <end position="158"/>
    </location>
</feature>
<sequence>MFSHYKGLRREMYVLFFGRIVTNMGALIWPMLTLILTNKLGYSASQVATIMLVMTLIQIPFTLIGGKLADHFNKRNIIIFCDLITVTCYFILGFIEVSFAFVVLFFVAGLFASIEWPCYDALVADLSTSKDREKAYSLNYLGANIGLVLAPTIGGFLFENYLNIAFVVNAISTLSSTILIYIYIKDVRKIHEEVQTGSYEESASHDSIFKVIKERKMIMVYLLFAAISGLVYSQFNFLMPLNLERLYGAKGAIIFGLITSVNACIVIIGTPLLTKYFPKVRDVSKLVIGEILIVTGLAMYIFIQGLIPMYFVSIFIFTIGEIFSTLGKSPYLTRRIPASHRGRIVSISMLFASIFQAFMQKGVGFLADSYSMPVVWGFVCIMGVLGITLATIQLKLDKKMYPLLYTETK</sequence>
<gene>
    <name evidence="9" type="ORF">SAMN02745191_1740</name>
</gene>
<dbReference type="EMBL" id="FUWY01000005">
    <property type="protein sequence ID" value="SJZ83018.1"/>
    <property type="molecule type" value="Genomic_DNA"/>
</dbReference>
<evidence type="ECO:0000256" key="5">
    <source>
        <dbReference type="ARBA" id="ARBA00022989"/>
    </source>
</evidence>
<feature type="transmembrane region" description="Helical" evidence="7">
    <location>
        <begin position="309"/>
        <end position="326"/>
    </location>
</feature>
<dbReference type="InterPro" id="IPR036259">
    <property type="entry name" value="MFS_trans_sf"/>
</dbReference>
<keyword evidence="10" id="KW-1185">Reference proteome</keyword>
<comment type="subcellular location">
    <subcellularLocation>
        <location evidence="1">Cell membrane</location>
        <topology evidence="1">Multi-pass membrane protein</topology>
    </subcellularLocation>
</comment>
<keyword evidence="4 7" id="KW-0812">Transmembrane</keyword>
<reference evidence="10" key="1">
    <citation type="submission" date="2017-02" db="EMBL/GenBank/DDBJ databases">
        <authorList>
            <person name="Varghese N."/>
            <person name="Submissions S."/>
        </authorList>
    </citation>
    <scope>NUCLEOTIDE SEQUENCE [LARGE SCALE GENOMIC DNA]</scope>
    <source>
        <strain evidence="10">ATCC 25662</strain>
    </source>
</reference>
<name>A0A1T4NW69_9FIRM</name>
<dbReference type="SUPFAM" id="SSF103473">
    <property type="entry name" value="MFS general substrate transporter"/>
    <property type="match status" value="1"/>
</dbReference>